<comment type="caution">
    <text evidence="4">The sequence shown here is derived from an EMBL/GenBank/DDBJ whole genome shotgun (WGS) entry which is preliminary data.</text>
</comment>
<comment type="similarity">
    <text evidence="2">Belongs to the aldo/keto reductase family. Aldo/keto reductase 2 subfamily.</text>
</comment>
<evidence type="ECO:0000259" key="3">
    <source>
        <dbReference type="Pfam" id="PF00248"/>
    </source>
</evidence>
<evidence type="ECO:0000313" key="5">
    <source>
        <dbReference type="Proteomes" id="UP000593567"/>
    </source>
</evidence>
<evidence type="ECO:0000313" key="4">
    <source>
        <dbReference type="EMBL" id="KAF6036513.1"/>
    </source>
</evidence>
<keyword evidence="5" id="KW-1185">Reference proteome</keyword>
<dbReference type="InterPro" id="IPR023210">
    <property type="entry name" value="NADP_OxRdtase_dom"/>
</dbReference>
<feature type="domain" description="NADP-dependent oxidoreductase" evidence="3">
    <location>
        <begin position="16"/>
        <end position="333"/>
    </location>
</feature>
<keyword evidence="1" id="KW-0560">Oxidoreductase</keyword>
<dbReference type="CDD" id="cd19081">
    <property type="entry name" value="AKR_AKR9C1"/>
    <property type="match status" value="1"/>
</dbReference>
<organism evidence="4 5">
    <name type="scientific">Bugula neritina</name>
    <name type="common">Brown bryozoan</name>
    <name type="synonym">Sertularia neritina</name>
    <dbReference type="NCBI Taxonomy" id="10212"/>
    <lineage>
        <taxon>Eukaryota</taxon>
        <taxon>Metazoa</taxon>
        <taxon>Spiralia</taxon>
        <taxon>Lophotrochozoa</taxon>
        <taxon>Bryozoa</taxon>
        <taxon>Gymnolaemata</taxon>
        <taxon>Cheilostomatida</taxon>
        <taxon>Flustrina</taxon>
        <taxon>Buguloidea</taxon>
        <taxon>Bugulidae</taxon>
        <taxon>Bugula</taxon>
    </lineage>
</organism>
<dbReference type="AlphaFoldDB" id="A0A7J7KE90"/>
<dbReference type="OrthoDB" id="48988at2759"/>
<dbReference type="PRINTS" id="PR00069">
    <property type="entry name" value="ALDKETRDTASE"/>
</dbReference>
<sequence>MLYKRLGNSGVKVSNVCLGTMTFGSSERPGNCNEESSHAILNRYVELGGNFIDTANIYSNNSESERFIGSWLTKIGEKRHELVIATKARLGNGREGPINGACLSRKHLVSEVEQSLKRLQTDYIDLYQWHCWDKTTPLEESLRTMDDLIRAGKIRYFGVSNFCGSQLQKLADLSKQMGLSPCISLQQQYSLLNRELELDLAEVCMNEGIGVLPWSPLKGGWLTGKYERSQTAPPEGTRVHYSTVKNMGHLQSHPNWDMYSKDDQVWDLLDLLKTTASHHDKSVSQVALRWCLQKPSITSVIMGCKTIAQLEDNMAAGSDWELTSEEMAALDAASQPVIPYPYSMINRCNNRFDTFLK</sequence>
<gene>
    <name evidence="4" type="ORF">EB796_005189</name>
</gene>
<dbReference type="Gene3D" id="3.20.20.100">
    <property type="entry name" value="NADP-dependent oxidoreductase domain"/>
    <property type="match status" value="1"/>
</dbReference>
<dbReference type="Pfam" id="PF00248">
    <property type="entry name" value="Aldo_ket_red"/>
    <property type="match status" value="1"/>
</dbReference>
<dbReference type="PANTHER" id="PTHR43364">
    <property type="entry name" value="NADH-SPECIFIC METHYLGLYOXAL REDUCTASE-RELATED"/>
    <property type="match status" value="1"/>
</dbReference>
<name>A0A7J7KE90_BUGNE</name>
<reference evidence="4" key="1">
    <citation type="submission" date="2020-06" db="EMBL/GenBank/DDBJ databases">
        <title>Draft genome of Bugula neritina, a colonial animal packing powerful symbionts and potential medicines.</title>
        <authorList>
            <person name="Rayko M."/>
        </authorList>
    </citation>
    <scope>NUCLEOTIDE SEQUENCE [LARGE SCALE GENOMIC DNA]</scope>
    <source>
        <strain evidence="4">Kwan_BN1</strain>
    </source>
</reference>
<protein>
    <recommendedName>
        <fullName evidence="3">NADP-dependent oxidoreductase domain-containing protein</fullName>
    </recommendedName>
</protein>
<dbReference type="PANTHER" id="PTHR43364:SF4">
    <property type="entry name" value="NAD(P)-LINKED OXIDOREDUCTASE SUPERFAMILY PROTEIN"/>
    <property type="match status" value="1"/>
</dbReference>
<evidence type="ECO:0000256" key="2">
    <source>
        <dbReference type="ARBA" id="ARBA00038157"/>
    </source>
</evidence>
<dbReference type="FunFam" id="3.20.20.100:FF:000004">
    <property type="entry name" value="Oxidoreductase, aldo/keto reductase"/>
    <property type="match status" value="1"/>
</dbReference>
<dbReference type="Proteomes" id="UP000593567">
    <property type="component" value="Unassembled WGS sequence"/>
</dbReference>
<dbReference type="GO" id="GO:0016491">
    <property type="term" value="F:oxidoreductase activity"/>
    <property type="evidence" value="ECO:0007669"/>
    <property type="project" value="UniProtKB-KW"/>
</dbReference>
<dbReference type="EMBL" id="VXIV02000709">
    <property type="protein sequence ID" value="KAF6036513.1"/>
    <property type="molecule type" value="Genomic_DNA"/>
</dbReference>
<accession>A0A7J7KE90</accession>
<dbReference type="InterPro" id="IPR020471">
    <property type="entry name" value="AKR"/>
</dbReference>
<dbReference type="SUPFAM" id="SSF51430">
    <property type="entry name" value="NAD(P)-linked oxidoreductase"/>
    <property type="match status" value="1"/>
</dbReference>
<evidence type="ECO:0000256" key="1">
    <source>
        <dbReference type="ARBA" id="ARBA00023002"/>
    </source>
</evidence>
<dbReference type="InterPro" id="IPR036812">
    <property type="entry name" value="NAD(P)_OxRdtase_dom_sf"/>
</dbReference>
<dbReference type="InterPro" id="IPR050523">
    <property type="entry name" value="AKR_Detox_Biosynth"/>
</dbReference>
<proteinExistence type="inferred from homology"/>
<dbReference type="GO" id="GO:0005829">
    <property type="term" value="C:cytosol"/>
    <property type="evidence" value="ECO:0007669"/>
    <property type="project" value="UniProtKB-ARBA"/>
</dbReference>